<dbReference type="CDD" id="cd21109">
    <property type="entry name" value="SPASM"/>
    <property type="match status" value="1"/>
</dbReference>
<dbReference type="GO" id="GO:0051536">
    <property type="term" value="F:iron-sulfur cluster binding"/>
    <property type="evidence" value="ECO:0007669"/>
    <property type="project" value="UniProtKB-KW"/>
</dbReference>
<dbReference type="InterPro" id="IPR034391">
    <property type="entry name" value="AdoMet-like_SPASM_containing"/>
</dbReference>
<gene>
    <name evidence="9" type="ORF">CWC22_006410</name>
</gene>
<dbReference type="AlphaFoldDB" id="A0A5S3UXH5"/>
<dbReference type="Pfam" id="PF04055">
    <property type="entry name" value="Radical_SAM"/>
    <property type="match status" value="1"/>
</dbReference>
<evidence type="ECO:0000256" key="1">
    <source>
        <dbReference type="ARBA" id="ARBA00001966"/>
    </source>
</evidence>
<dbReference type="SFLD" id="SFLDS00029">
    <property type="entry name" value="Radical_SAM"/>
    <property type="match status" value="1"/>
</dbReference>
<evidence type="ECO:0000256" key="4">
    <source>
        <dbReference type="ARBA" id="ARBA00022723"/>
    </source>
</evidence>
<dbReference type="InterPro" id="IPR013785">
    <property type="entry name" value="Aldolase_TIM"/>
</dbReference>
<feature type="domain" description="Radical SAM core" evidence="7">
    <location>
        <begin position="20"/>
        <end position="147"/>
    </location>
</feature>
<keyword evidence="4" id="KW-0479">Metal-binding</keyword>
<dbReference type="RefSeq" id="WP_138538151.1">
    <property type="nucleotide sequence ID" value="NZ_CP045429.1"/>
</dbReference>
<evidence type="ECO:0000256" key="6">
    <source>
        <dbReference type="ARBA" id="ARBA00023014"/>
    </source>
</evidence>
<evidence type="ECO:0000259" key="7">
    <source>
        <dbReference type="Pfam" id="PF04055"/>
    </source>
</evidence>
<keyword evidence="3" id="KW-0949">S-adenosyl-L-methionine</keyword>
<dbReference type="STRING" id="43658.AT705_18620"/>
<dbReference type="InterPro" id="IPR007197">
    <property type="entry name" value="rSAM"/>
</dbReference>
<dbReference type="SFLD" id="SFLDG01387">
    <property type="entry name" value="BtrN-like_SPASM_domain_contain"/>
    <property type="match status" value="1"/>
</dbReference>
<evidence type="ECO:0000256" key="2">
    <source>
        <dbReference type="ARBA" id="ARBA00022485"/>
    </source>
</evidence>
<evidence type="ECO:0000256" key="3">
    <source>
        <dbReference type="ARBA" id="ARBA00022691"/>
    </source>
</evidence>
<organism evidence="9 10">
    <name type="scientific">Pseudoalteromonas rubra</name>
    <dbReference type="NCBI Taxonomy" id="43658"/>
    <lineage>
        <taxon>Bacteria</taxon>
        <taxon>Pseudomonadati</taxon>
        <taxon>Pseudomonadota</taxon>
        <taxon>Gammaproteobacteria</taxon>
        <taxon>Alteromonadales</taxon>
        <taxon>Pseudoalteromonadaceae</taxon>
        <taxon>Pseudoalteromonas</taxon>
    </lineage>
</organism>
<dbReference type="InterPro" id="IPR050377">
    <property type="entry name" value="Radical_SAM_PqqE_MftC-like"/>
</dbReference>
<dbReference type="CDD" id="cd01335">
    <property type="entry name" value="Radical_SAM"/>
    <property type="match status" value="1"/>
</dbReference>
<keyword evidence="5" id="KW-0408">Iron</keyword>
<sequence length="321" mass="36523">MSTNKPKLTKYPKRVLMDLSSDCNLKCPMCVVHGDTDNPKVNAIIKKQMKATDAKQILDEIVGHTTTIGPGLWSEPLMGRDIMMHLRSMKRRGFTLSMNTNALLLNKKTATNLVEIGVDSITISIDSTTNETLSKIRGVEKLEKIQDHVLQLLAIRGDSAVPRIGVSFTKQPENQHEEQEFIEKWTEIADFVRVGEIFENGKFPNIKINPEDRIPCAELYETMTIHTNGDVSICCLDGFKDVVVGNAVEEGVQNVWQGDKLNEIRKHHENGDWSKVPFCENCDRWASNSFTERQEGNLLIRQSAEFTFYNRIDRLNTWKSR</sequence>
<keyword evidence="2" id="KW-0004">4Fe-4S</keyword>
<evidence type="ECO:0000256" key="5">
    <source>
        <dbReference type="ARBA" id="ARBA00023004"/>
    </source>
</evidence>
<dbReference type="Pfam" id="PF13186">
    <property type="entry name" value="SPASM"/>
    <property type="match status" value="1"/>
</dbReference>
<name>A0A5S3UXH5_9GAMM</name>
<proteinExistence type="predicted"/>
<feature type="domain" description="4Fe4S-binding SPASM" evidence="8">
    <location>
        <begin position="216"/>
        <end position="283"/>
    </location>
</feature>
<dbReference type="PANTHER" id="PTHR11228:SF7">
    <property type="entry name" value="PQQA PEPTIDE CYCLASE"/>
    <property type="match status" value="1"/>
</dbReference>
<dbReference type="SFLD" id="SFLDG01067">
    <property type="entry name" value="SPASM/twitch_domain_containing"/>
    <property type="match status" value="1"/>
</dbReference>
<keyword evidence="6" id="KW-0411">Iron-sulfur</keyword>
<dbReference type="GO" id="GO:0003824">
    <property type="term" value="F:catalytic activity"/>
    <property type="evidence" value="ECO:0007669"/>
    <property type="project" value="InterPro"/>
</dbReference>
<dbReference type="Proteomes" id="UP000305729">
    <property type="component" value="Chromosome 1"/>
</dbReference>
<evidence type="ECO:0000313" key="9">
    <source>
        <dbReference type="EMBL" id="QPB82645.1"/>
    </source>
</evidence>
<evidence type="ECO:0000313" key="10">
    <source>
        <dbReference type="Proteomes" id="UP000305729"/>
    </source>
</evidence>
<reference evidence="9 10" key="1">
    <citation type="submission" date="2019-10" db="EMBL/GenBank/DDBJ databases">
        <title>Pseudoalteromonas rubra S4059.</title>
        <authorList>
            <person name="Paulsen S."/>
            <person name="Wang X."/>
        </authorList>
    </citation>
    <scope>NUCLEOTIDE SEQUENCE [LARGE SCALE GENOMIC DNA]</scope>
    <source>
        <strain evidence="9 10">S4059</strain>
    </source>
</reference>
<dbReference type="Gene3D" id="3.20.20.70">
    <property type="entry name" value="Aldolase class I"/>
    <property type="match status" value="1"/>
</dbReference>
<dbReference type="PANTHER" id="PTHR11228">
    <property type="entry name" value="RADICAL SAM DOMAIN PROTEIN"/>
    <property type="match status" value="1"/>
</dbReference>
<protein>
    <submittedName>
        <fullName evidence="9">Radical SAM protein</fullName>
    </submittedName>
</protein>
<dbReference type="InterPro" id="IPR058240">
    <property type="entry name" value="rSAM_sf"/>
</dbReference>
<evidence type="ECO:0000259" key="8">
    <source>
        <dbReference type="Pfam" id="PF13186"/>
    </source>
</evidence>
<accession>A0A5S3UXH5</accession>
<dbReference type="EMBL" id="CP045429">
    <property type="protein sequence ID" value="QPB82645.1"/>
    <property type="molecule type" value="Genomic_DNA"/>
</dbReference>
<dbReference type="InterPro" id="IPR023885">
    <property type="entry name" value="4Fe4S-binding_SPASM_dom"/>
</dbReference>
<comment type="cofactor">
    <cofactor evidence="1">
        <name>[4Fe-4S] cluster</name>
        <dbReference type="ChEBI" id="CHEBI:49883"/>
    </cofactor>
</comment>
<dbReference type="GO" id="GO:0046872">
    <property type="term" value="F:metal ion binding"/>
    <property type="evidence" value="ECO:0007669"/>
    <property type="project" value="UniProtKB-KW"/>
</dbReference>
<dbReference type="SUPFAM" id="SSF102114">
    <property type="entry name" value="Radical SAM enzymes"/>
    <property type="match status" value="1"/>
</dbReference>